<keyword evidence="7" id="KW-1185">Reference proteome</keyword>
<dbReference type="SMART" id="SM00052">
    <property type="entry name" value="EAL"/>
    <property type="match status" value="1"/>
</dbReference>
<dbReference type="SMART" id="SM00065">
    <property type="entry name" value="GAF"/>
    <property type="match status" value="2"/>
</dbReference>
<proteinExistence type="predicted"/>
<dbReference type="AlphaFoldDB" id="A0A2R5FB20"/>
<dbReference type="PANTHER" id="PTHR44757">
    <property type="entry name" value="DIGUANYLATE CYCLASE DGCP"/>
    <property type="match status" value="1"/>
</dbReference>
<dbReference type="CDD" id="cd01948">
    <property type="entry name" value="EAL"/>
    <property type="match status" value="1"/>
</dbReference>
<dbReference type="SUPFAM" id="SSF55785">
    <property type="entry name" value="PYP-like sensor domain (PAS domain)"/>
    <property type="match status" value="2"/>
</dbReference>
<reference evidence="6 7" key="1">
    <citation type="journal article" date="2018" name="Environ. Microbiol.">
        <title>Isolation and genomic characterization of Novimethylophilus kurashikiensis gen. nov. sp. nov., a new lanthanide-dependent methylotrophic species of Methylophilaceae.</title>
        <authorList>
            <person name="Lv H."/>
            <person name="Sahin N."/>
            <person name="Tani A."/>
        </authorList>
    </citation>
    <scope>NUCLEOTIDE SEQUENCE [LARGE SCALE GENOMIC DNA]</scope>
    <source>
        <strain evidence="6 7">La2-4</strain>
    </source>
</reference>
<dbReference type="Gene3D" id="3.30.70.270">
    <property type="match status" value="1"/>
</dbReference>
<evidence type="ECO:0000259" key="5">
    <source>
        <dbReference type="PROSITE" id="PS50887"/>
    </source>
</evidence>
<sequence>MLQDLVAQVSDCTGEALYANALDWLQKWLKADICFIGETDQQHNIIRAIRGDSRRQLQVGTQYELVNSPCERAIRQGFHYVPAKVAEAHPLYPSLRALNIEGYAGVPLRDKHGQLLGMLVMLSHGELQLPDYALNLLRILAARISGEMARIRADATRQESEFFSRAVLDAMPADVCVLDHRGVIIAANQRWKQLSTLLEGDEICGTGRHYLNDCLAASRLHEGDAAALRSGTELLLSGRRDTFRHEFECPVTRRWFLLIASRFSQGRQSYIVLTQLDITDRKQAEAHLENRSVILDGMISSDWLLHSMEPWHKVMPEVLNMIGKATDVERVYLYRHESVRAALQHVWQTQAPEELLQPPYGDIRYDDDGCRRWAETLSHGQAIFGELTEFPETEQQLLRQHGSCMLTLIPVFSGDEWWGFIALESCTVPREMSPHELSALMAAGRSLGVAIQRESANKRLTQAMIAFDSIAEGVVITDDKAVITAINKGFTEITGYTEDDILGHPIYRLRSDEHGKEFYHAIWHVVIQEGRWRGEVWNRRKDGSAFPGWLTITEVADADGNAINYVAVFSDVSEVRQVENRLQELVNHDPLTGLPNRRLLNELMGHAIKRAEREQSMIGVLFIDLDRFKTINDSLGHQMGDKLLVEVASRLRSAMRESDAVARLGGDEFVVMVDDLRDIEDARLIAQKIIASLHQEFIIEGKEFFIGASIGISVYPNHGREVDDLLKAADIAMYQVKNQGKNGYLFYTAELSENAVERFTLESTLRRALEREQFELYYQPQVSLSTGRIIGAEALIRWHHPELGLVSPAKFIPLAEESDLIIQIGEWVLREAATQAKRWAAAGYALEWISVNVSGVQIQRSNFVDTVYGVLIETDCDPSLLELEITESTIMRNTEHVIGMLDHIKALGLRLAIDDFGTGYSSLSHLKRLPLHKLKIDQSFVHDLPHDTDDAAIARVIRGLGNSLGLSVIAEGVETQEQAEFLLSIGCDEGQGYLYSPPVSATAFTALLENDKLKQQ</sequence>
<dbReference type="FunFam" id="3.20.20.450:FF:000001">
    <property type="entry name" value="Cyclic di-GMP phosphodiesterase yahA"/>
    <property type="match status" value="1"/>
</dbReference>
<evidence type="ECO:0000256" key="1">
    <source>
        <dbReference type="ARBA" id="ARBA00051114"/>
    </source>
</evidence>
<evidence type="ECO:0000259" key="4">
    <source>
        <dbReference type="PROSITE" id="PS50883"/>
    </source>
</evidence>
<evidence type="ECO:0000259" key="3">
    <source>
        <dbReference type="PROSITE" id="PS50113"/>
    </source>
</evidence>
<dbReference type="InterPro" id="IPR001633">
    <property type="entry name" value="EAL_dom"/>
</dbReference>
<feature type="domain" description="PAS" evidence="2">
    <location>
        <begin position="466"/>
        <end position="529"/>
    </location>
</feature>
<dbReference type="GO" id="GO:0071732">
    <property type="term" value="P:cellular response to nitric oxide"/>
    <property type="evidence" value="ECO:0007669"/>
    <property type="project" value="UniProtKB-ARBA"/>
</dbReference>
<dbReference type="InterPro" id="IPR001610">
    <property type="entry name" value="PAC"/>
</dbReference>
<dbReference type="InterPro" id="IPR043128">
    <property type="entry name" value="Rev_trsase/Diguanyl_cyclase"/>
</dbReference>
<dbReference type="InterPro" id="IPR035919">
    <property type="entry name" value="EAL_sf"/>
</dbReference>
<dbReference type="Gene3D" id="3.30.450.40">
    <property type="match status" value="2"/>
</dbReference>
<dbReference type="PROSITE" id="PS50883">
    <property type="entry name" value="EAL"/>
    <property type="match status" value="1"/>
</dbReference>
<organism evidence="6 7">
    <name type="scientific">Novimethylophilus kurashikiensis</name>
    <dbReference type="NCBI Taxonomy" id="1825523"/>
    <lineage>
        <taxon>Bacteria</taxon>
        <taxon>Pseudomonadati</taxon>
        <taxon>Pseudomonadota</taxon>
        <taxon>Betaproteobacteria</taxon>
        <taxon>Nitrosomonadales</taxon>
        <taxon>Methylophilaceae</taxon>
        <taxon>Novimethylophilus</taxon>
    </lineage>
</organism>
<comment type="caution">
    <text evidence="6">The sequence shown here is derived from an EMBL/GenBank/DDBJ whole genome shotgun (WGS) entry which is preliminary data.</text>
</comment>
<gene>
    <name evidence="6" type="ORF">NMK_3033</name>
</gene>
<feature type="domain" description="PAC" evidence="3">
    <location>
        <begin position="532"/>
        <end position="584"/>
    </location>
</feature>
<dbReference type="Pfam" id="PF13185">
    <property type="entry name" value="GAF_2"/>
    <property type="match status" value="1"/>
</dbReference>
<evidence type="ECO:0000259" key="2">
    <source>
        <dbReference type="PROSITE" id="PS50112"/>
    </source>
</evidence>
<dbReference type="InterPro" id="IPR003018">
    <property type="entry name" value="GAF"/>
</dbReference>
<dbReference type="CDD" id="cd01949">
    <property type="entry name" value="GGDEF"/>
    <property type="match status" value="1"/>
</dbReference>
<dbReference type="Pfam" id="PF01590">
    <property type="entry name" value="GAF"/>
    <property type="match status" value="1"/>
</dbReference>
<comment type="catalytic activity">
    <reaction evidence="1">
        <text>3',3'-c-di-GMP + H2O = 5'-phosphoguanylyl(3'-&gt;5')guanosine + H(+)</text>
        <dbReference type="Rhea" id="RHEA:24902"/>
        <dbReference type="ChEBI" id="CHEBI:15377"/>
        <dbReference type="ChEBI" id="CHEBI:15378"/>
        <dbReference type="ChEBI" id="CHEBI:58754"/>
        <dbReference type="ChEBI" id="CHEBI:58805"/>
        <dbReference type="EC" id="3.1.4.52"/>
    </reaction>
    <physiologicalReaction direction="left-to-right" evidence="1">
        <dbReference type="Rhea" id="RHEA:24903"/>
    </physiologicalReaction>
</comment>
<dbReference type="InterPro" id="IPR000014">
    <property type="entry name" value="PAS"/>
</dbReference>
<dbReference type="SMART" id="SM00267">
    <property type="entry name" value="GGDEF"/>
    <property type="match status" value="1"/>
</dbReference>
<dbReference type="RefSeq" id="WP_227871521.1">
    <property type="nucleotide sequence ID" value="NZ_BDOQ01000018.1"/>
</dbReference>
<dbReference type="InterPro" id="IPR029787">
    <property type="entry name" value="Nucleotide_cyclase"/>
</dbReference>
<dbReference type="InterPro" id="IPR052155">
    <property type="entry name" value="Biofilm_reg_signaling"/>
</dbReference>
<dbReference type="InterPro" id="IPR029016">
    <property type="entry name" value="GAF-like_dom_sf"/>
</dbReference>
<dbReference type="Gene3D" id="3.30.450.20">
    <property type="entry name" value="PAS domain"/>
    <property type="match status" value="2"/>
</dbReference>
<dbReference type="SMART" id="SM00086">
    <property type="entry name" value="PAC"/>
    <property type="match status" value="2"/>
</dbReference>
<dbReference type="Pfam" id="PF13426">
    <property type="entry name" value="PAS_9"/>
    <property type="match status" value="1"/>
</dbReference>
<dbReference type="PROSITE" id="PS50113">
    <property type="entry name" value="PAC"/>
    <property type="match status" value="1"/>
</dbReference>
<dbReference type="InterPro" id="IPR035965">
    <property type="entry name" value="PAS-like_dom_sf"/>
</dbReference>
<feature type="domain" description="EAL" evidence="4">
    <location>
        <begin position="758"/>
        <end position="1012"/>
    </location>
</feature>
<dbReference type="SMART" id="SM00091">
    <property type="entry name" value="PAS"/>
    <property type="match status" value="2"/>
</dbReference>
<dbReference type="SUPFAM" id="SSF55781">
    <property type="entry name" value="GAF domain-like"/>
    <property type="match status" value="2"/>
</dbReference>
<dbReference type="GO" id="GO:0071111">
    <property type="term" value="F:cyclic-guanylate-specific phosphodiesterase activity"/>
    <property type="evidence" value="ECO:0007669"/>
    <property type="project" value="UniProtKB-EC"/>
</dbReference>
<dbReference type="PROSITE" id="PS50887">
    <property type="entry name" value="GGDEF"/>
    <property type="match status" value="1"/>
</dbReference>
<evidence type="ECO:0000313" key="6">
    <source>
        <dbReference type="EMBL" id="GBG15426.1"/>
    </source>
</evidence>
<protein>
    <submittedName>
        <fullName evidence="6">Diguanylate cyclase</fullName>
    </submittedName>
</protein>
<dbReference type="Proteomes" id="UP000245081">
    <property type="component" value="Unassembled WGS sequence"/>
</dbReference>
<dbReference type="PANTHER" id="PTHR44757:SF2">
    <property type="entry name" value="BIOFILM ARCHITECTURE MAINTENANCE PROTEIN MBAA"/>
    <property type="match status" value="1"/>
</dbReference>
<dbReference type="NCBIfam" id="TIGR00229">
    <property type="entry name" value="sensory_box"/>
    <property type="match status" value="2"/>
</dbReference>
<accession>A0A2R5FB20</accession>
<dbReference type="SUPFAM" id="SSF141868">
    <property type="entry name" value="EAL domain-like"/>
    <property type="match status" value="1"/>
</dbReference>
<dbReference type="Pfam" id="PF00563">
    <property type="entry name" value="EAL"/>
    <property type="match status" value="1"/>
</dbReference>
<dbReference type="InterPro" id="IPR000160">
    <property type="entry name" value="GGDEF_dom"/>
</dbReference>
<dbReference type="NCBIfam" id="TIGR00254">
    <property type="entry name" value="GGDEF"/>
    <property type="match status" value="1"/>
</dbReference>
<dbReference type="CDD" id="cd00130">
    <property type="entry name" value="PAS"/>
    <property type="match status" value="1"/>
</dbReference>
<evidence type="ECO:0000313" key="7">
    <source>
        <dbReference type="Proteomes" id="UP000245081"/>
    </source>
</evidence>
<dbReference type="Pfam" id="PF00990">
    <property type="entry name" value="GGDEF"/>
    <property type="match status" value="1"/>
</dbReference>
<dbReference type="InterPro" id="IPR000700">
    <property type="entry name" value="PAS-assoc_C"/>
</dbReference>
<dbReference type="EMBL" id="BDOQ01000018">
    <property type="protein sequence ID" value="GBG15426.1"/>
    <property type="molecule type" value="Genomic_DNA"/>
</dbReference>
<dbReference type="FunFam" id="3.30.70.270:FF:000001">
    <property type="entry name" value="Diguanylate cyclase domain protein"/>
    <property type="match status" value="1"/>
</dbReference>
<dbReference type="Gene3D" id="3.20.20.450">
    <property type="entry name" value="EAL domain"/>
    <property type="match status" value="1"/>
</dbReference>
<name>A0A2R5FB20_9PROT</name>
<dbReference type="PROSITE" id="PS50112">
    <property type="entry name" value="PAS"/>
    <property type="match status" value="1"/>
</dbReference>
<dbReference type="SUPFAM" id="SSF55073">
    <property type="entry name" value="Nucleotide cyclase"/>
    <property type="match status" value="1"/>
</dbReference>
<feature type="domain" description="GGDEF" evidence="5">
    <location>
        <begin position="616"/>
        <end position="749"/>
    </location>
</feature>